<reference evidence="2" key="2">
    <citation type="submission" date="2019-02" db="EMBL/GenBank/DDBJ databases">
        <authorList>
            <person name="Chen S.-C."/>
            <person name="Chien H.-H."/>
            <person name="Lai M.-C."/>
        </authorList>
    </citation>
    <scope>NUCLEOTIDE SEQUENCE</scope>
    <source>
        <strain evidence="2">N2F9704</strain>
    </source>
</reference>
<feature type="transmembrane region" description="Helical" evidence="1">
    <location>
        <begin position="131"/>
        <end position="149"/>
    </location>
</feature>
<proteinExistence type="predicted"/>
<dbReference type="RefSeq" id="WP_265581843.1">
    <property type="nucleotide sequence ID" value="NZ_CP036172.1"/>
</dbReference>
<dbReference type="AlphaFoldDB" id="A0A8A3S498"/>
<keyword evidence="1" id="KW-1133">Transmembrane helix</keyword>
<evidence type="ECO:0000256" key="1">
    <source>
        <dbReference type="SAM" id="Phobius"/>
    </source>
</evidence>
<accession>A0A8A3S498</accession>
<evidence type="ECO:0000313" key="3">
    <source>
        <dbReference type="Proteomes" id="UP001042704"/>
    </source>
</evidence>
<organism evidence="2 3">
    <name type="scientific">Methanofollis aquaemaris</name>
    <dbReference type="NCBI Taxonomy" id="126734"/>
    <lineage>
        <taxon>Archaea</taxon>
        <taxon>Methanobacteriati</taxon>
        <taxon>Methanobacteriota</taxon>
        <taxon>Stenosarchaea group</taxon>
        <taxon>Methanomicrobia</taxon>
        <taxon>Methanomicrobiales</taxon>
        <taxon>Methanomicrobiaceae</taxon>
        <taxon>Methanofollis</taxon>
    </lineage>
</organism>
<feature type="transmembrane region" description="Helical" evidence="1">
    <location>
        <begin position="20"/>
        <end position="39"/>
    </location>
</feature>
<dbReference type="GeneID" id="76423255"/>
<dbReference type="KEGG" id="maqe:RJ40_02785"/>
<keyword evidence="1" id="KW-0472">Membrane</keyword>
<evidence type="ECO:0000313" key="2">
    <source>
        <dbReference type="EMBL" id="QSZ66500.1"/>
    </source>
</evidence>
<dbReference type="EMBL" id="CP036172">
    <property type="protein sequence ID" value="QSZ66500.1"/>
    <property type="molecule type" value="Genomic_DNA"/>
</dbReference>
<keyword evidence="1" id="KW-0812">Transmembrane</keyword>
<dbReference type="PIRSF" id="PIRSF019373">
    <property type="entry name" value="EhaF"/>
    <property type="match status" value="1"/>
</dbReference>
<gene>
    <name evidence="2" type="ORF">RJ40_02785</name>
</gene>
<name>A0A8A3S498_9EURY</name>
<dbReference type="Proteomes" id="UP001042704">
    <property type="component" value="Chromosome"/>
</dbReference>
<sequence length="154" mass="17135">MRIYELVHKISEILSDYEQLVSVFAAIVVLVAVIGIFTLPELAYYDDQLYPKSIDRTSPLDPYDRGGEPFGNTTVVAQYPENSPYLGYVTAYLTPLTRALATLTLYTGTTIVSHPGGIIDEILYNTRGLDTVVETTILFVAFAIASFVFRRGRN</sequence>
<dbReference type="InterPro" id="IPR011313">
    <property type="entry name" value="Prd_NiFe_hyd_3_EhaF"/>
</dbReference>
<dbReference type="Pfam" id="PF09879">
    <property type="entry name" value="EhaF"/>
    <property type="match status" value="1"/>
</dbReference>
<protein>
    <submittedName>
        <fullName evidence="2">DUF2106 domain-containing protein</fullName>
    </submittedName>
</protein>
<reference evidence="2" key="1">
    <citation type="journal article" date="2001" name="Int. J. Syst. Evol. Microbiol.">
        <title>Methanofollis aquaemaris sp. nov., a methanogen isolated from an aquaculture fish pond.</title>
        <authorList>
            <person name="Lai M.C."/>
            <person name="Chen S.C."/>
        </authorList>
    </citation>
    <scope>NUCLEOTIDE SEQUENCE</scope>
    <source>
        <strain evidence="2">N2F9704</strain>
    </source>
</reference>
<keyword evidence="3" id="KW-1185">Reference proteome</keyword>